<dbReference type="GO" id="GO:0003677">
    <property type="term" value="F:DNA binding"/>
    <property type="evidence" value="ECO:0007669"/>
    <property type="project" value="InterPro"/>
</dbReference>
<feature type="domain" description="HTH cro/C1-type" evidence="2">
    <location>
        <begin position="11"/>
        <end position="66"/>
    </location>
</feature>
<reference evidence="3 4" key="1">
    <citation type="journal article" date="2010" name="J. Bacteriol.">
        <title>The complete genome sequence of Croceibacter atlanticus HTCC2559T.</title>
        <authorList>
            <person name="Oh H.M."/>
            <person name="Kang I."/>
            <person name="Ferriera S."/>
            <person name="Giovannoni S.J."/>
            <person name="Cho J.C."/>
        </authorList>
    </citation>
    <scope>NUCLEOTIDE SEQUENCE [LARGE SCALE GENOMIC DNA]</scope>
    <source>
        <strain evidence="4">ATCC BAA-628 / HTCC2559 / KCTC 12090</strain>
    </source>
</reference>
<dbReference type="eggNOG" id="COG1476">
    <property type="taxonomic scope" value="Bacteria"/>
</dbReference>
<feature type="region of interest" description="Disordered" evidence="1">
    <location>
        <begin position="71"/>
        <end position="103"/>
    </location>
</feature>
<evidence type="ECO:0000313" key="4">
    <source>
        <dbReference type="Proteomes" id="UP000002297"/>
    </source>
</evidence>
<accession>A3U9G0</accession>
<dbReference type="RefSeq" id="WP_013187831.1">
    <property type="nucleotide sequence ID" value="NC_014230.1"/>
</dbReference>
<dbReference type="EMBL" id="CP002046">
    <property type="protein sequence ID" value="EAP86446.1"/>
    <property type="molecule type" value="Genomic_DNA"/>
</dbReference>
<protein>
    <submittedName>
        <fullName evidence="3">Transcriptional regulator, putative</fullName>
    </submittedName>
</protein>
<dbReference type="Proteomes" id="UP000002297">
    <property type="component" value="Chromosome"/>
</dbReference>
<sequence>MVNSTEFTKRLEKIFEYYDLSASSFADKIEVGRSSISHIVSGRNKPSLDFVMKVVSTFDEVDLYWLLNGKGTFPKSNTTVQSSSPPRPQSSFSDFDTSPTQDLFSDAEHHSKAIENHITPKPRNVKSNAIAKIIVLYTDGSFEAFEN</sequence>
<organism evidence="3 4">
    <name type="scientific">Croceibacter atlanticus (strain ATCC BAA-628 / JCM 21780 / CIP 108009 / IAM 15332 / KCTC 12090 / HTCC2559)</name>
    <dbReference type="NCBI Taxonomy" id="216432"/>
    <lineage>
        <taxon>Bacteria</taxon>
        <taxon>Pseudomonadati</taxon>
        <taxon>Bacteroidota</taxon>
        <taxon>Flavobacteriia</taxon>
        <taxon>Flavobacteriales</taxon>
        <taxon>Flavobacteriaceae</taxon>
        <taxon>Croceibacter</taxon>
    </lineage>
</organism>
<dbReference type="PROSITE" id="PS50943">
    <property type="entry name" value="HTH_CROC1"/>
    <property type="match status" value="1"/>
</dbReference>
<dbReference type="CDD" id="cd00093">
    <property type="entry name" value="HTH_XRE"/>
    <property type="match status" value="1"/>
</dbReference>
<feature type="compositionally biased region" description="Low complexity" evidence="1">
    <location>
        <begin position="81"/>
        <end position="96"/>
    </location>
</feature>
<dbReference type="InterPro" id="IPR001387">
    <property type="entry name" value="Cro/C1-type_HTH"/>
</dbReference>
<evidence type="ECO:0000259" key="2">
    <source>
        <dbReference type="PROSITE" id="PS50943"/>
    </source>
</evidence>
<keyword evidence="4" id="KW-1185">Reference proteome</keyword>
<evidence type="ECO:0000256" key="1">
    <source>
        <dbReference type="SAM" id="MobiDB-lite"/>
    </source>
</evidence>
<dbReference type="Gene3D" id="1.10.260.40">
    <property type="entry name" value="lambda repressor-like DNA-binding domains"/>
    <property type="match status" value="1"/>
</dbReference>
<name>A3U9G0_CROAH</name>
<dbReference type="InterPro" id="IPR010982">
    <property type="entry name" value="Lambda_DNA-bd_dom_sf"/>
</dbReference>
<proteinExistence type="predicted"/>
<dbReference type="AlphaFoldDB" id="A3U9G0"/>
<dbReference type="SUPFAM" id="SSF47413">
    <property type="entry name" value="lambda repressor-like DNA-binding domains"/>
    <property type="match status" value="1"/>
</dbReference>
<dbReference type="STRING" id="216432.CA2559_10438"/>
<dbReference type="OrthoDB" id="1034290at2"/>
<dbReference type="GeneID" id="89453827"/>
<dbReference type="Pfam" id="PF01381">
    <property type="entry name" value="HTH_3"/>
    <property type="match status" value="1"/>
</dbReference>
<dbReference type="SMART" id="SM00530">
    <property type="entry name" value="HTH_XRE"/>
    <property type="match status" value="1"/>
</dbReference>
<evidence type="ECO:0000313" key="3">
    <source>
        <dbReference type="EMBL" id="EAP86446.1"/>
    </source>
</evidence>
<dbReference type="KEGG" id="cat:CA2559_10438"/>
<gene>
    <name evidence="3" type="ordered locus">CA2559_10438</name>
</gene>
<dbReference type="HOGENOM" id="CLU_105312_0_0_10"/>